<dbReference type="InterPro" id="IPR036291">
    <property type="entry name" value="NAD(P)-bd_dom_sf"/>
</dbReference>
<dbReference type="RefSeq" id="WP_076428682.1">
    <property type="nucleotide sequence ID" value="NZ_FTNO01000001.1"/>
</dbReference>
<dbReference type="PANTHER" id="PTHR33303:SF2">
    <property type="entry name" value="COA-BINDING DOMAIN-CONTAINING PROTEIN"/>
    <property type="match status" value="1"/>
</dbReference>
<dbReference type="SMART" id="SM00881">
    <property type="entry name" value="CoA_binding"/>
    <property type="match status" value="1"/>
</dbReference>
<accession>A0A1N6XF00</accession>
<keyword evidence="3" id="KW-1185">Reference proteome</keyword>
<dbReference type="EMBL" id="FTNO01000001">
    <property type="protein sequence ID" value="SIR00847.1"/>
    <property type="molecule type" value="Genomic_DNA"/>
</dbReference>
<feature type="domain" description="CoA-binding" evidence="1">
    <location>
        <begin position="12"/>
        <end position="105"/>
    </location>
</feature>
<gene>
    <name evidence="2" type="ORF">SAMN05421858_1106</name>
</gene>
<dbReference type="PANTHER" id="PTHR33303">
    <property type="entry name" value="CYTOPLASMIC PROTEIN-RELATED"/>
    <property type="match status" value="1"/>
</dbReference>
<organism evidence="2 3">
    <name type="scientific">Haladaptatus litoreus</name>
    <dbReference type="NCBI Taxonomy" id="553468"/>
    <lineage>
        <taxon>Archaea</taxon>
        <taxon>Methanobacteriati</taxon>
        <taxon>Methanobacteriota</taxon>
        <taxon>Stenosarchaea group</taxon>
        <taxon>Halobacteria</taxon>
        <taxon>Halobacteriales</taxon>
        <taxon>Haladaptataceae</taxon>
        <taxon>Haladaptatus</taxon>
    </lineage>
</organism>
<dbReference type="InterPro" id="IPR003781">
    <property type="entry name" value="CoA-bd"/>
</dbReference>
<dbReference type="Pfam" id="PF13380">
    <property type="entry name" value="CoA_binding_2"/>
    <property type="match status" value="1"/>
</dbReference>
<sequence length="136" mass="15309">MPIESDDELRDILELDTVAVVGCSSTPGKDAHEIPKYLREHGYDVIPVNPFADEIFGRTVYDSLTDVDEEIDIVDVFRPSEEVSDIVDNAIERDDAGVVWTQLGIRDDEAAKRAEDAGKRVVQDHCMKVEHQRLVE</sequence>
<evidence type="ECO:0000259" key="1">
    <source>
        <dbReference type="SMART" id="SM00881"/>
    </source>
</evidence>
<dbReference type="Proteomes" id="UP000186914">
    <property type="component" value="Unassembled WGS sequence"/>
</dbReference>
<protein>
    <recommendedName>
        <fullName evidence="1">CoA-binding domain-containing protein</fullName>
    </recommendedName>
</protein>
<name>A0A1N6XF00_9EURY</name>
<dbReference type="Gene3D" id="3.40.50.720">
    <property type="entry name" value="NAD(P)-binding Rossmann-like Domain"/>
    <property type="match status" value="1"/>
</dbReference>
<evidence type="ECO:0000313" key="3">
    <source>
        <dbReference type="Proteomes" id="UP000186914"/>
    </source>
</evidence>
<reference evidence="3" key="1">
    <citation type="submission" date="2017-01" db="EMBL/GenBank/DDBJ databases">
        <authorList>
            <person name="Varghese N."/>
            <person name="Submissions S."/>
        </authorList>
    </citation>
    <scope>NUCLEOTIDE SEQUENCE [LARGE SCALE GENOMIC DNA]</scope>
    <source>
        <strain evidence="3">CGMCC 1.7737</strain>
    </source>
</reference>
<dbReference type="AlphaFoldDB" id="A0A1N6XF00"/>
<dbReference type="OrthoDB" id="42776at2157"/>
<evidence type="ECO:0000313" key="2">
    <source>
        <dbReference type="EMBL" id="SIR00847.1"/>
    </source>
</evidence>
<dbReference type="SUPFAM" id="SSF51735">
    <property type="entry name" value="NAD(P)-binding Rossmann-fold domains"/>
    <property type="match status" value="1"/>
</dbReference>
<proteinExistence type="predicted"/>